<comment type="caution">
    <text evidence="2">The sequence shown here is derived from an EMBL/GenBank/DDBJ whole genome shotgun (WGS) entry which is preliminary data.</text>
</comment>
<feature type="compositionally biased region" description="Polar residues" evidence="1">
    <location>
        <begin position="77"/>
        <end position="87"/>
    </location>
</feature>
<feature type="region of interest" description="Disordered" evidence="1">
    <location>
        <begin position="1"/>
        <end position="24"/>
    </location>
</feature>
<protein>
    <submittedName>
        <fullName evidence="2">Uncharacterized protein</fullName>
    </submittedName>
</protein>
<dbReference type="Proteomes" id="UP001396898">
    <property type="component" value="Unassembled WGS sequence"/>
</dbReference>
<accession>A0ABR1SDI1</accession>
<dbReference type="EMBL" id="JAQQWI010000007">
    <property type="protein sequence ID" value="KAK8029264.1"/>
    <property type="molecule type" value="Genomic_DNA"/>
</dbReference>
<proteinExistence type="predicted"/>
<gene>
    <name evidence="2" type="ORF">PG991_006320</name>
</gene>
<feature type="region of interest" description="Disordered" evidence="1">
    <location>
        <begin position="49"/>
        <end position="87"/>
    </location>
</feature>
<evidence type="ECO:0000313" key="3">
    <source>
        <dbReference type="Proteomes" id="UP001396898"/>
    </source>
</evidence>
<evidence type="ECO:0000313" key="2">
    <source>
        <dbReference type="EMBL" id="KAK8029264.1"/>
    </source>
</evidence>
<keyword evidence="3" id="KW-1185">Reference proteome</keyword>
<evidence type="ECO:0000256" key="1">
    <source>
        <dbReference type="SAM" id="MobiDB-lite"/>
    </source>
</evidence>
<sequence>MPRRKGWHLNKPTSGGGGGFDLPPIQQLLDGDVGCGTYRKVHNSIATEGLDLPLLRKTNPPGMGPEQAPPEPVEPPTTASGPSNVFK</sequence>
<organism evidence="2 3">
    <name type="scientific">Apiospora marii</name>
    <dbReference type="NCBI Taxonomy" id="335849"/>
    <lineage>
        <taxon>Eukaryota</taxon>
        <taxon>Fungi</taxon>
        <taxon>Dikarya</taxon>
        <taxon>Ascomycota</taxon>
        <taxon>Pezizomycotina</taxon>
        <taxon>Sordariomycetes</taxon>
        <taxon>Xylariomycetidae</taxon>
        <taxon>Amphisphaeriales</taxon>
        <taxon>Apiosporaceae</taxon>
        <taxon>Apiospora</taxon>
    </lineage>
</organism>
<name>A0ABR1SDI1_9PEZI</name>
<reference evidence="2 3" key="1">
    <citation type="submission" date="2023-01" db="EMBL/GenBank/DDBJ databases">
        <title>Analysis of 21 Apiospora genomes using comparative genomics revels a genus with tremendous synthesis potential of carbohydrate active enzymes and secondary metabolites.</title>
        <authorList>
            <person name="Sorensen T."/>
        </authorList>
    </citation>
    <scope>NUCLEOTIDE SEQUENCE [LARGE SCALE GENOMIC DNA]</scope>
    <source>
        <strain evidence="2 3">CBS 20057</strain>
    </source>
</reference>